<keyword evidence="2" id="KW-1185">Reference proteome</keyword>
<organism evidence="1 2">
    <name type="scientific">Sphenostylis stenocarpa</name>
    <dbReference type="NCBI Taxonomy" id="92480"/>
    <lineage>
        <taxon>Eukaryota</taxon>
        <taxon>Viridiplantae</taxon>
        <taxon>Streptophyta</taxon>
        <taxon>Embryophyta</taxon>
        <taxon>Tracheophyta</taxon>
        <taxon>Spermatophyta</taxon>
        <taxon>Magnoliopsida</taxon>
        <taxon>eudicotyledons</taxon>
        <taxon>Gunneridae</taxon>
        <taxon>Pentapetalae</taxon>
        <taxon>rosids</taxon>
        <taxon>fabids</taxon>
        <taxon>Fabales</taxon>
        <taxon>Fabaceae</taxon>
        <taxon>Papilionoideae</taxon>
        <taxon>50 kb inversion clade</taxon>
        <taxon>NPAAA clade</taxon>
        <taxon>indigoferoid/millettioid clade</taxon>
        <taxon>Phaseoleae</taxon>
        <taxon>Sphenostylis</taxon>
    </lineage>
</organism>
<dbReference type="Proteomes" id="UP001189624">
    <property type="component" value="Chromosome 8"/>
</dbReference>
<dbReference type="Gramene" id="rna-AYBTSS11_LOCUS24540">
    <property type="protein sequence ID" value="CAJ1972491.1"/>
    <property type="gene ID" value="gene-AYBTSS11_LOCUS24540"/>
</dbReference>
<evidence type="ECO:0000313" key="2">
    <source>
        <dbReference type="Proteomes" id="UP001189624"/>
    </source>
</evidence>
<dbReference type="EMBL" id="OY731405">
    <property type="protein sequence ID" value="CAJ1972491.1"/>
    <property type="molecule type" value="Genomic_DNA"/>
</dbReference>
<protein>
    <submittedName>
        <fullName evidence="1">Uncharacterized protein</fullName>
    </submittedName>
</protein>
<name>A0AA86STM4_9FABA</name>
<proteinExistence type="predicted"/>
<accession>A0AA86STM4</accession>
<dbReference type="AlphaFoldDB" id="A0AA86STM4"/>
<evidence type="ECO:0000313" key="1">
    <source>
        <dbReference type="EMBL" id="CAJ1972491.1"/>
    </source>
</evidence>
<reference evidence="1" key="1">
    <citation type="submission" date="2023-10" db="EMBL/GenBank/DDBJ databases">
        <authorList>
            <person name="Domelevo Entfellner J.-B."/>
        </authorList>
    </citation>
    <scope>NUCLEOTIDE SEQUENCE</scope>
</reference>
<sequence length="89" mass="10347">MGVLILPMPPMTIEETWEDSSLMQVECLHLKLQEDIIRYCRGLNLVWIGKFKAGSQLRLLRQIERFLRGGGVNLGKLGLWFRLKTFKTD</sequence>
<gene>
    <name evidence="1" type="ORF">AYBTSS11_LOCUS24540</name>
</gene>